<evidence type="ECO:0000313" key="2">
    <source>
        <dbReference type="EMBL" id="MBE1531239.1"/>
    </source>
</evidence>
<dbReference type="PANTHER" id="PTHR43283">
    <property type="entry name" value="BETA-LACTAMASE-RELATED"/>
    <property type="match status" value="1"/>
</dbReference>
<comment type="caution">
    <text evidence="2">The sequence shown here is derived from an EMBL/GenBank/DDBJ whole genome shotgun (WGS) entry which is preliminary data.</text>
</comment>
<feature type="domain" description="Beta-lactamase-related" evidence="1">
    <location>
        <begin position="5"/>
        <end position="347"/>
    </location>
</feature>
<dbReference type="Proteomes" id="UP000627838">
    <property type="component" value="Unassembled WGS sequence"/>
</dbReference>
<dbReference type="SUPFAM" id="SSF56601">
    <property type="entry name" value="beta-lactamase/transpeptidase-like"/>
    <property type="match status" value="1"/>
</dbReference>
<reference evidence="2 3" key="1">
    <citation type="submission" date="2020-10" db="EMBL/GenBank/DDBJ databases">
        <title>Sequencing the genomes of 1000 actinobacteria strains.</title>
        <authorList>
            <person name="Klenk H.-P."/>
        </authorList>
    </citation>
    <scope>NUCLEOTIDE SEQUENCE [LARGE SCALE GENOMIC DNA]</scope>
    <source>
        <strain evidence="2 3">DSM 46744</strain>
    </source>
</reference>
<dbReference type="Pfam" id="PF00144">
    <property type="entry name" value="Beta-lactamase"/>
    <property type="match status" value="1"/>
</dbReference>
<keyword evidence="3" id="KW-1185">Reference proteome</keyword>
<dbReference type="InterPro" id="IPR001466">
    <property type="entry name" value="Beta-lactam-related"/>
</dbReference>
<dbReference type="InterPro" id="IPR050789">
    <property type="entry name" value="Diverse_Enzym_Activities"/>
</dbReference>
<sequence length="370" mass="38989">MPDRLRRALAGHVEKGDVPGLVALVRRDGETRATVLGSMSAGGGAPMRRDAPFRIASLTKPVTAAAAMLLVEDGRLRLDDPVDDLLPELAAPRVLRRPDGPLDDTVPAGRAITVGDLLTFRLGIGRPMRPCPLGDAMAAAGVAVGPDAPAMPADEYLRRLGALPLAHPPGERWLYDTGSNVLGVLIARAAGRPLGEFCRERIFEPLGMRGTGFHVASGETHRLPVSYAHDASGALSARDDPRDRPPAFESGSAGLVCPADDLAAFFQMMLDGGGPVLSRESVASMLTDRLTPEQKAAAEPFLGEAAWGLGVAIEPGGRFGWVGGLGTIAFADPSAGLVAVLFTQVMVDWPGFARLYDEFREFAYDTPASP</sequence>
<dbReference type="EMBL" id="JADBDZ010000001">
    <property type="protein sequence ID" value="MBE1531239.1"/>
    <property type="molecule type" value="Genomic_DNA"/>
</dbReference>
<dbReference type="Gene3D" id="3.40.710.10">
    <property type="entry name" value="DD-peptidase/beta-lactamase superfamily"/>
    <property type="match status" value="1"/>
</dbReference>
<protein>
    <submittedName>
        <fullName evidence="2">CubicO group peptidase (Beta-lactamase class C family)</fullName>
    </submittedName>
</protein>
<evidence type="ECO:0000259" key="1">
    <source>
        <dbReference type="Pfam" id="PF00144"/>
    </source>
</evidence>
<proteinExistence type="predicted"/>
<dbReference type="PANTHER" id="PTHR43283:SF3">
    <property type="entry name" value="BETA-LACTAMASE FAMILY PROTEIN (AFU_ORTHOLOGUE AFUA_5G07500)"/>
    <property type="match status" value="1"/>
</dbReference>
<organism evidence="2 3">
    <name type="scientific">Actinomadura algeriensis</name>
    <dbReference type="NCBI Taxonomy" id="1679523"/>
    <lineage>
        <taxon>Bacteria</taxon>
        <taxon>Bacillati</taxon>
        <taxon>Actinomycetota</taxon>
        <taxon>Actinomycetes</taxon>
        <taxon>Streptosporangiales</taxon>
        <taxon>Thermomonosporaceae</taxon>
        <taxon>Actinomadura</taxon>
    </lineage>
</organism>
<name>A0ABR9JLB6_9ACTN</name>
<dbReference type="InterPro" id="IPR012338">
    <property type="entry name" value="Beta-lactam/transpept-like"/>
</dbReference>
<evidence type="ECO:0000313" key="3">
    <source>
        <dbReference type="Proteomes" id="UP000627838"/>
    </source>
</evidence>
<dbReference type="RefSeq" id="WP_192758141.1">
    <property type="nucleotide sequence ID" value="NZ_JADBDZ010000001.1"/>
</dbReference>
<accession>A0ABR9JLB6</accession>
<gene>
    <name evidence="2" type="ORF">H4W34_001072</name>
</gene>